<feature type="chain" id="PRO_5013311190" evidence="1">
    <location>
        <begin position="26"/>
        <end position="205"/>
    </location>
</feature>
<evidence type="ECO:0000313" key="2">
    <source>
        <dbReference type="Proteomes" id="UP000221080"/>
    </source>
</evidence>
<keyword evidence="2" id="KW-1185">Reference proteome</keyword>
<reference evidence="2" key="1">
    <citation type="journal article" date="2016" name="Nat. Commun.">
        <title>The channel catfish genome sequence provides insights into the evolution of scale formation in teleosts.</title>
        <authorList>
            <person name="Liu Z."/>
            <person name="Liu S."/>
            <person name="Yao J."/>
            <person name="Bao L."/>
            <person name="Zhang J."/>
            <person name="Li Y."/>
            <person name="Jiang C."/>
            <person name="Sun L."/>
            <person name="Wang R."/>
            <person name="Zhang Y."/>
            <person name="Zhou T."/>
            <person name="Zeng Q."/>
            <person name="Fu Q."/>
            <person name="Gao S."/>
            <person name="Li N."/>
            <person name="Koren S."/>
            <person name="Jiang Y."/>
            <person name="Zimin A."/>
            <person name="Xu P."/>
            <person name="Phillippy A.M."/>
            <person name="Geng X."/>
            <person name="Song L."/>
            <person name="Sun F."/>
            <person name="Li C."/>
            <person name="Wang X."/>
            <person name="Chen A."/>
            <person name="Jin Y."/>
            <person name="Yuan Z."/>
            <person name="Yang Y."/>
            <person name="Tan S."/>
            <person name="Peatman E."/>
            <person name="Lu J."/>
            <person name="Qin Z."/>
            <person name="Dunham R."/>
            <person name="Li Z."/>
            <person name="Sonstegard T."/>
            <person name="Feng J."/>
            <person name="Danzmann R.G."/>
            <person name="Schroeder S."/>
            <person name="Scheffler B."/>
            <person name="Duke M.V."/>
            <person name="Ballard L."/>
            <person name="Kucuktas H."/>
            <person name="Kaltenboeck L."/>
            <person name="Liu H."/>
            <person name="Armbruster J."/>
            <person name="Xie Y."/>
            <person name="Kirby M.L."/>
            <person name="Tian Y."/>
            <person name="Flanagan M.E."/>
            <person name="Mu W."/>
            <person name="Waldbieser G.C."/>
        </authorList>
    </citation>
    <scope>NUCLEOTIDE SEQUENCE [LARGE SCALE GENOMIC DNA]</scope>
    <source>
        <strain evidence="2">SDA103</strain>
    </source>
</reference>
<gene>
    <name evidence="3" type="primary">il11b</name>
</gene>
<evidence type="ECO:0000313" key="3">
    <source>
        <dbReference type="RefSeq" id="XP_017336317.1"/>
    </source>
</evidence>
<dbReference type="SUPFAM" id="SSF47266">
    <property type="entry name" value="4-helical cytokines"/>
    <property type="match status" value="1"/>
</dbReference>
<dbReference type="KEGG" id="ipu:100379165"/>
<accession>A0A2D0S0Q6</accession>
<dbReference type="Proteomes" id="UP000221080">
    <property type="component" value="Chromosome 12"/>
</dbReference>
<dbReference type="GO" id="GO:0008083">
    <property type="term" value="F:growth factor activity"/>
    <property type="evidence" value="ECO:0007669"/>
    <property type="project" value="TreeGrafter"/>
</dbReference>
<sequence>MKLLPESSCVLFLLLLVELPVLAMSRPTPMRHRKDSLTKLSQKMRRLINIVQRAVHHLDTSLPFEHNLTSLPTLNFRPRDLAAVTENSTLSQLSSGLHSFKLHFDWLLYWHNQSGLVSNKIKEIADEIQSISMLEQIQTNSSGQNTLLSMPPLTSAWDIYRTSAVIHKRLLDFCNWYLRALQVLIYKQTTDDKRGHYQEEGHRYI</sequence>
<dbReference type="Gene3D" id="1.20.1250.10">
    <property type="match status" value="1"/>
</dbReference>
<protein>
    <submittedName>
        <fullName evidence="3">Uncharacterized protein il11b isoform X1</fullName>
    </submittedName>
</protein>
<dbReference type="InterPro" id="IPR020438">
    <property type="entry name" value="IL-11"/>
</dbReference>
<proteinExistence type="predicted"/>
<dbReference type="OrthoDB" id="8828755at2759"/>
<name>A0A2D0S0Q6_ICTPU</name>
<dbReference type="GO" id="GO:0005737">
    <property type="term" value="C:cytoplasm"/>
    <property type="evidence" value="ECO:0007669"/>
    <property type="project" value="TreeGrafter"/>
</dbReference>
<dbReference type="GO" id="GO:0043410">
    <property type="term" value="P:positive regulation of MAPK cascade"/>
    <property type="evidence" value="ECO:0007669"/>
    <property type="project" value="TreeGrafter"/>
</dbReference>
<organism evidence="2 3">
    <name type="scientific">Ictalurus punctatus</name>
    <name type="common">Channel catfish</name>
    <name type="synonym">Silurus punctatus</name>
    <dbReference type="NCBI Taxonomy" id="7998"/>
    <lineage>
        <taxon>Eukaryota</taxon>
        <taxon>Metazoa</taxon>
        <taxon>Chordata</taxon>
        <taxon>Craniata</taxon>
        <taxon>Vertebrata</taxon>
        <taxon>Euteleostomi</taxon>
        <taxon>Actinopterygii</taxon>
        <taxon>Neopterygii</taxon>
        <taxon>Teleostei</taxon>
        <taxon>Ostariophysi</taxon>
        <taxon>Siluriformes</taxon>
        <taxon>Ictaluridae</taxon>
        <taxon>Ictalurus</taxon>
    </lineage>
</organism>
<dbReference type="PANTHER" id="PTHR16922">
    <property type="entry name" value="INTERLEUKIN 11"/>
    <property type="match status" value="1"/>
</dbReference>
<dbReference type="InterPro" id="IPR009079">
    <property type="entry name" value="4_helix_cytokine-like_core"/>
</dbReference>
<dbReference type="PANTHER" id="PTHR16922:SF0">
    <property type="entry name" value="INTERLEUKIN-11"/>
    <property type="match status" value="1"/>
</dbReference>
<reference evidence="3" key="2">
    <citation type="submission" date="2025-08" db="UniProtKB">
        <authorList>
            <consortium name="RefSeq"/>
        </authorList>
    </citation>
    <scope>IDENTIFICATION</scope>
    <source>
        <tissue evidence="3">Blood</tissue>
    </source>
</reference>
<feature type="signal peptide" evidence="1">
    <location>
        <begin position="1"/>
        <end position="25"/>
    </location>
</feature>
<dbReference type="Pfam" id="PF07400">
    <property type="entry name" value="IL11"/>
    <property type="match status" value="1"/>
</dbReference>
<dbReference type="GO" id="GO:0005125">
    <property type="term" value="F:cytokine activity"/>
    <property type="evidence" value="ECO:0007669"/>
    <property type="project" value="TreeGrafter"/>
</dbReference>
<dbReference type="AlphaFoldDB" id="A0A2D0S0Q6"/>
<dbReference type="GO" id="GO:0008284">
    <property type="term" value="P:positive regulation of cell population proliferation"/>
    <property type="evidence" value="ECO:0007669"/>
    <property type="project" value="TreeGrafter"/>
</dbReference>
<dbReference type="RefSeq" id="XP_017336317.1">
    <property type="nucleotide sequence ID" value="XM_017480828.3"/>
</dbReference>
<evidence type="ECO:0000256" key="1">
    <source>
        <dbReference type="SAM" id="SignalP"/>
    </source>
</evidence>
<keyword evidence="1" id="KW-0732">Signal</keyword>
<dbReference type="CTD" id="108180095"/>
<dbReference type="GeneID" id="100379165"/>